<accession>A0A0D0C0B8</accession>
<evidence type="ECO:0000313" key="1">
    <source>
        <dbReference type="EMBL" id="KIK76757.1"/>
    </source>
</evidence>
<dbReference type="EMBL" id="KN827307">
    <property type="protein sequence ID" value="KIK76757.1"/>
    <property type="molecule type" value="Genomic_DNA"/>
</dbReference>
<dbReference type="STRING" id="930991.A0A0D0C0B8"/>
<gene>
    <name evidence="1" type="ORF">PAXRUDRAFT_412676</name>
</gene>
<dbReference type="InterPro" id="IPR036388">
    <property type="entry name" value="WH-like_DNA-bd_sf"/>
</dbReference>
<dbReference type="OrthoDB" id="3203937at2759"/>
<evidence type="ECO:0000313" key="2">
    <source>
        <dbReference type="Proteomes" id="UP000054538"/>
    </source>
</evidence>
<dbReference type="HOGENOM" id="CLU_056788_8_0_1"/>
<protein>
    <submittedName>
        <fullName evidence="1">Uncharacterized protein</fullName>
    </submittedName>
</protein>
<organism evidence="1 2">
    <name type="scientific">Paxillus rubicundulus Ve08.2h10</name>
    <dbReference type="NCBI Taxonomy" id="930991"/>
    <lineage>
        <taxon>Eukaryota</taxon>
        <taxon>Fungi</taxon>
        <taxon>Dikarya</taxon>
        <taxon>Basidiomycota</taxon>
        <taxon>Agaricomycotina</taxon>
        <taxon>Agaricomycetes</taxon>
        <taxon>Agaricomycetidae</taxon>
        <taxon>Boletales</taxon>
        <taxon>Paxilineae</taxon>
        <taxon>Paxillaceae</taxon>
        <taxon>Paxillus</taxon>
    </lineage>
</organism>
<dbReference type="AlphaFoldDB" id="A0A0D0C0B8"/>
<keyword evidence="2" id="KW-1185">Reference proteome</keyword>
<dbReference type="Proteomes" id="UP000054538">
    <property type="component" value="Unassembled WGS sequence"/>
</dbReference>
<proteinExistence type="predicted"/>
<dbReference type="InterPro" id="IPR009057">
    <property type="entry name" value="Homeodomain-like_sf"/>
</dbReference>
<name>A0A0D0C0B8_9AGAM</name>
<dbReference type="SUPFAM" id="SSF46689">
    <property type="entry name" value="Homeodomain-like"/>
    <property type="match status" value="1"/>
</dbReference>
<dbReference type="Gene3D" id="1.10.10.10">
    <property type="entry name" value="Winged helix-like DNA-binding domain superfamily/Winged helix DNA-binding domain"/>
    <property type="match status" value="1"/>
</dbReference>
<sequence>MPHKRKPAGKRQHYSRDLKQRVIYQAQVLGNSSTAIAISLDMPIRVVQRIIKLHRDTGDVATECTRHGRYPLMPAAAVEFMLALLQHSPDLYLDEIQEQLLTLHQVDISLTTIW</sequence>
<reference evidence="1 2" key="1">
    <citation type="submission" date="2014-04" db="EMBL/GenBank/DDBJ databases">
        <authorList>
            <consortium name="DOE Joint Genome Institute"/>
            <person name="Kuo A."/>
            <person name="Kohler A."/>
            <person name="Jargeat P."/>
            <person name="Nagy L.G."/>
            <person name="Floudas D."/>
            <person name="Copeland A."/>
            <person name="Barry K.W."/>
            <person name="Cichocki N."/>
            <person name="Veneault-Fourrey C."/>
            <person name="LaButti K."/>
            <person name="Lindquist E.A."/>
            <person name="Lipzen A."/>
            <person name="Lundell T."/>
            <person name="Morin E."/>
            <person name="Murat C."/>
            <person name="Sun H."/>
            <person name="Tunlid A."/>
            <person name="Henrissat B."/>
            <person name="Grigoriev I.V."/>
            <person name="Hibbett D.S."/>
            <person name="Martin F."/>
            <person name="Nordberg H.P."/>
            <person name="Cantor M.N."/>
            <person name="Hua S.X."/>
        </authorList>
    </citation>
    <scope>NUCLEOTIDE SEQUENCE [LARGE SCALE GENOMIC DNA]</scope>
    <source>
        <strain evidence="1 2">Ve08.2h10</strain>
    </source>
</reference>
<reference evidence="2" key="2">
    <citation type="submission" date="2015-01" db="EMBL/GenBank/DDBJ databases">
        <title>Evolutionary Origins and Diversification of the Mycorrhizal Mutualists.</title>
        <authorList>
            <consortium name="DOE Joint Genome Institute"/>
            <consortium name="Mycorrhizal Genomics Consortium"/>
            <person name="Kohler A."/>
            <person name="Kuo A."/>
            <person name="Nagy L.G."/>
            <person name="Floudas D."/>
            <person name="Copeland A."/>
            <person name="Barry K.W."/>
            <person name="Cichocki N."/>
            <person name="Veneault-Fourrey C."/>
            <person name="LaButti K."/>
            <person name="Lindquist E.A."/>
            <person name="Lipzen A."/>
            <person name="Lundell T."/>
            <person name="Morin E."/>
            <person name="Murat C."/>
            <person name="Riley R."/>
            <person name="Ohm R."/>
            <person name="Sun H."/>
            <person name="Tunlid A."/>
            <person name="Henrissat B."/>
            <person name="Grigoriev I.V."/>
            <person name="Hibbett D.S."/>
            <person name="Martin F."/>
        </authorList>
    </citation>
    <scope>NUCLEOTIDE SEQUENCE [LARGE SCALE GENOMIC DNA]</scope>
    <source>
        <strain evidence="2">Ve08.2h10</strain>
    </source>
</reference>
<dbReference type="InParanoid" id="A0A0D0C0B8"/>